<protein>
    <recommendedName>
        <fullName evidence="1">VOC domain-containing protein</fullName>
    </recommendedName>
</protein>
<evidence type="ECO:0000313" key="3">
    <source>
        <dbReference type="Proteomes" id="UP000807159"/>
    </source>
</evidence>
<dbReference type="Proteomes" id="UP000807159">
    <property type="component" value="Chromosome 10"/>
</dbReference>
<name>A0A8T2XRY6_POPDE</name>
<dbReference type="AlphaFoldDB" id="A0A8T2XRY6"/>
<dbReference type="SUPFAM" id="SSF54593">
    <property type="entry name" value="Glyoxalase/Bleomycin resistance protein/Dihydroxybiphenyl dioxygenase"/>
    <property type="match status" value="1"/>
</dbReference>
<dbReference type="EMBL" id="JACEGQ020000010">
    <property type="protein sequence ID" value="KAH8495770.1"/>
    <property type="molecule type" value="Genomic_DNA"/>
</dbReference>
<evidence type="ECO:0000259" key="1">
    <source>
        <dbReference type="PROSITE" id="PS51819"/>
    </source>
</evidence>
<keyword evidence="3" id="KW-1185">Reference proteome</keyword>
<accession>A0A8T2XRY6</accession>
<reference evidence="2" key="1">
    <citation type="journal article" date="2021" name="J. Hered.">
        <title>Genome Assembly of Salicaceae Populus deltoides (Eastern Cottonwood) I-69 Based on Nanopore Sequencing and Hi-C Technologies.</title>
        <authorList>
            <person name="Bai S."/>
            <person name="Wu H."/>
            <person name="Zhang J."/>
            <person name="Pan Z."/>
            <person name="Zhao W."/>
            <person name="Li Z."/>
            <person name="Tong C."/>
        </authorList>
    </citation>
    <scope>NUCLEOTIDE SEQUENCE</scope>
    <source>
        <tissue evidence="2">Leaf</tissue>
    </source>
</reference>
<comment type="caution">
    <text evidence="2">The sequence shown here is derived from an EMBL/GenBank/DDBJ whole genome shotgun (WGS) entry which is preliminary data.</text>
</comment>
<proteinExistence type="predicted"/>
<feature type="domain" description="VOC" evidence="1">
    <location>
        <begin position="8"/>
        <end position="141"/>
    </location>
</feature>
<sequence>MAVAKGACLNHISRESSDIRRLANFYKDIFGFEEIESPKFEFKVIWLKISPYLALHLIERSPDTKLPEGPYSAPSPVLDPTHLPRGHHVCFSVSNFDSFAQSLKDKGIETFQRSVPNRPIRQVFFFDPDDESGSAKEASSWRARLQHGGLEQDRPLRYGDVFNVSGELATRKVAPEDANMMQISAESTVLRQSQKGGPAATMQSAATRNEQAGFVSHWLASDAAADQGVTVTENDIPLARLVTESVAKQVL</sequence>
<gene>
    <name evidence="2" type="ORF">H0E87_018815</name>
</gene>
<dbReference type="Gene3D" id="3.10.180.10">
    <property type="entry name" value="2,3-Dihydroxybiphenyl 1,2-Dioxygenase, domain 1"/>
    <property type="match status" value="1"/>
</dbReference>
<organism evidence="2 3">
    <name type="scientific">Populus deltoides</name>
    <name type="common">Eastern poplar</name>
    <name type="synonym">Eastern cottonwood</name>
    <dbReference type="NCBI Taxonomy" id="3696"/>
    <lineage>
        <taxon>Eukaryota</taxon>
        <taxon>Viridiplantae</taxon>
        <taxon>Streptophyta</taxon>
        <taxon>Embryophyta</taxon>
        <taxon>Tracheophyta</taxon>
        <taxon>Spermatophyta</taxon>
        <taxon>Magnoliopsida</taxon>
        <taxon>eudicotyledons</taxon>
        <taxon>Gunneridae</taxon>
        <taxon>Pentapetalae</taxon>
        <taxon>rosids</taxon>
        <taxon>fabids</taxon>
        <taxon>Malpighiales</taxon>
        <taxon>Salicaceae</taxon>
        <taxon>Saliceae</taxon>
        <taxon>Populus</taxon>
    </lineage>
</organism>
<dbReference type="CDD" id="cd07245">
    <property type="entry name" value="VOC_like"/>
    <property type="match status" value="1"/>
</dbReference>
<dbReference type="InterPro" id="IPR007011">
    <property type="entry name" value="LEA_SMP_dom"/>
</dbReference>
<dbReference type="PANTHER" id="PTHR47802">
    <property type="entry name" value="GLYOXALASE FAMILY PROTEIN, EXPRESSED"/>
    <property type="match status" value="1"/>
</dbReference>
<dbReference type="InterPro" id="IPR037523">
    <property type="entry name" value="VOC_core"/>
</dbReference>
<dbReference type="PANTHER" id="PTHR47802:SF1">
    <property type="entry name" value="GLYOXALASE FAMILY PROTEIN, EXPRESSED"/>
    <property type="match status" value="1"/>
</dbReference>
<evidence type="ECO:0000313" key="2">
    <source>
        <dbReference type="EMBL" id="KAH8495770.1"/>
    </source>
</evidence>
<dbReference type="PROSITE" id="PS51819">
    <property type="entry name" value="VOC"/>
    <property type="match status" value="1"/>
</dbReference>
<dbReference type="InterPro" id="IPR029068">
    <property type="entry name" value="Glyas_Bleomycin-R_OHBP_Dase"/>
</dbReference>
<dbReference type="Pfam" id="PF04927">
    <property type="entry name" value="SMP"/>
    <property type="match status" value="1"/>
</dbReference>
<dbReference type="Pfam" id="PF13669">
    <property type="entry name" value="Glyoxalase_4"/>
    <property type="match status" value="1"/>
</dbReference>